<keyword evidence="6" id="KW-1185">Reference proteome</keyword>
<evidence type="ECO:0000256" key="3">
    <source>
        <dbReference type="SAM" id="Phobius"/>
    </source>
</evidence>
<keyword evidence="3" id="KW-1133">Transmembrane helix</keyword>
<comment type="caution">
    <text evidence="5">The sequence shown here is derived from an EMBL/GenBank/DDBJ whole genome shotgun (WGS) entry which is preliminary data.</text>
</comment>
<dbReference type="AlphaFoldDB" id="A0ABD1CEU6"/>
<reference evidence="5 6" key="1">
    <citation type="submission" date="2024-05" db="EMBL/GenBank/DDBJ databases">
        <title>Culex pipiens pipiens assembly and annotation.</title>
        <authorList>
            <person name="Alout H."/>
            <person name="Durand T."/>
        </authorList>
    </citation>
    <scope>NUCLEOTIDE SEQUENCE [LARGE SCALE GENOMIC DNA]</scope>
    <source>
        <strain evidence="5">HA-2024</strain>
        <tissue evidence="5">Whole body</tissue>
    </source>
</reference>
<keyword evidence="3" id="KW-0472">Membrane</keyword>
<gene>
    <name evidence="5" type="ORF">pipiens_017863</name>
</gene>
<comment type="similarity">
    <text evidence="1">Belongs to the glycosyltransferase 32 family.</text>
</comment>
<protein>
    <recommendedName>
        <fullName evidence="4">Alpha 1,4-glycosyltransferase domain-containing protein</fullName>
    </recommendedName>
</protein>
<evidence type="ECO:0000313" key="6">
    <source>
        <dbReference type="Proteomes" id="UP001562425"/>
    </source>
</evidence>
<evidence type="ECO:0000313" key="5">
    <source>
        <dbReference type="EMBL" id="KAL1374835.1"/>
    </source>
</evidence>
<dbReference type="EMBL" id="JBEHCU010013004">
    <property type="protein sequence ID" value="KAL1374835.1"/>
    <property type="molecule type" value="Genomic_DNA"/>
</dbReference>
<dbReference type="InterPro" id="IPR051981">
    <property type="entry name" value="Glycosyltransf_32"/>
</dbReference>
<dbReference type="SUPFAM" id="SSF53448">
    <property type="entry name" value="Nucleotide-diphospho-sugar transferases"/>
    <property type="match status" value="1"/>
</dbReference>
<proteinExistence type="inferred from homology"/>
<sequence length="281" mass="32112">MAVSKLNGKHPVVITGFIVFIMLYFTYLNIQKLADPNIVHLPNVQHNESEFSSGKNIFFIVSTLSPRGEIKLTARQACSIESAARTNLDWSIFPLFVTATWFNALNNEFISPLLRYENIHLRTVDLETFALGTPLEDLFARHALQKSSYPVEHTSDVLRLDLARNFNGTVWAANGPFLVTRNLRRFCNVFDVASMSRERCGGQLTVHPPDVFYRIRYPRHEWFFELERTDAVMTAVRDDILVHVWNKATGGIPLKVDGTTAYVKLAHEFCPNVIKVCDEFF</sequence>
<dbReference type="PANTHER" id="PTHR12042">
    <property type="entry name" value="LACTOSYLCERAMIDE 4-ALPHA-GALACTOSYLTRANSFERASE ALPHA- 1,4-GALACTOSYLTRANSFERASE"/>
    <property type="match status" value="1"/>
</dbReference>
<dbReference type="Proteomes" id="UP001562425">
    <property type="component" value="Unassembled WGS sequence"/>
</dbReference>
<dbReference type="PANTHER" id="PTHR12042:SF21">
    <property type="entry name" value="ALPHA1,4-GALACTOSYLTRANSFERASE 1-RELATED"/>
    <property type="match status" value="1"/>
</dbReference>
<organism evidence="5 6">
    <name type="scientific">Culex pipiens pipiens</name>
    <name type="common">Northern house mosquito</name>
    <dbReference type="NCBI Taxonomy" id="38569"/>
    <lineage>
        <taxon>Eukaryota</taxon>
        <taxon>Metazoa</taxon>
        <taxon>Ecdysozoa</taxon>
        <taxon>Arthropoda</taxon>
        <taxon>Hexapoda</taxon>
        <taxon>Insecta</taxon>
        <taxon>Pterygota</taxon>
        <taxon>Neoptera</taxon>
        <taxon>Endopterygota</taxon>
        <taxon>Diptera</taxon>
        <taxon>Nematocera</taxon>
        <taxon>Culicoidea</taxon>
        <taxon>Culicidae</taxon>
        <taxon>Culicinae</taxon>
        <taxon>Culicini</taxon>
        <taxon>Culex</taxon>
        <taxon>Culex</taxon>
    </lineage>
</organism>
<accession>A0ABD1CEU6</accession>
<feature type="transmembrane region" description="Helical" evidence="3">
    <location>
        <begin position="12"/>
        <end position="30"/>
    </location>
</feature>
<name>A0ABD1CEU6_CULPP</name>
<dbReference type="InterPro" id="IPR029044">
    <property type="entry name" value="Nucleotide-diphossugar_trans"/>
</dbReference>
<dbReference type="Pfam" id="PF04572">
    <property type="entry name" value="Gb3_synth"/>
    <property type="match status" value="1"/>
</dbReference>
<dbReference type="GO" id="GO:0016740">
    <property type="term" value="F:transferase activity"/>
    <property type="evidence" value="ECO:0007669"/>
    <property type="project" value="UniProtKB-KW"/>
</dbReference>
<evidence type="ECO:0000256" key="2">
    <source>
        <dbReference type="ARBA" id="ARBA00022679"/>
    </source>
</evidence>
<feature type="domain" description="Alpha 1,4-glycosyltransferase" evidence="4">
    <location>
        <begin position="161"/>
        <end position="276"/>
    </location>
</feature>
<keyword evidence="2" id="KW-0808">Transferase</keyword>
<dbReference type="InterPro" id="IPR007652">
    <property type="entry name" value="A1-4-GlycosylTfrase_dom"/>
</dbReference>
<evidence type="ECO:0000256" key="1">
    <source>
        <dbReference type="ARBA" id="ARBA00009003"/>
    </source>
</evidence>
<keyword evidence="3" id="KW-0812">Transmembrane</keyword>
<evidence type="ECO:0000259" key="4">
    <source>
        <dbReference type="Pfam" id="PF04572"/>
    </source>
</evidence>